<evidence type="ECO:0000259" key="1">
    <source>
        <dbReference type="Pfam" id="PF02836"/>
    </source>
</evidence>
<dbReference type="SUPFAM" id="SSF49373">
    <property type="entry name" value="Invasin/intimin cell-adhesion fragments"/>
    <property type="match status" value="1"/>
</dbReference>
<dbReference type="OrthoDB" id="408532at2759"/>
<dbReference type="Gene3D" id="2.60.40.10">
    <property type="entry name" value="Immunoglobulins"/>
    <property type="match status" value="1"/>
</dbReference>
<dbReference type="Gene3D" id="3.20.20.80">
    <property type="entry name" value="Glycosidases"/>
    <property type="match status" value="1"/>
</dbReference>
<dbReference type="GO" id="GO:0004553">
    <property type="term" value="F:hydrolase activity, hydrolyzing O-glycosyl compounds"/>
    <property type="evidence" value="ECO:0007669"/>
    <property type="project" value="InterPro"/>
</dbReference>
<dbReference type="InterPro" id="IPR006101">
    <property type="entry name" value="Glyco_hydro_2"/>
</dbReference>
<dbReference type="Pfam" id="PF02836">
    <property type="entry name" value="Glyco_hydro_2_C"/>
    <property type="match status" value="1"/>
</dbReference>
<dbReference type="AlphaFoldDB" id="A0A814T1I8"/>
<dbReference type="EMBL" id="CAJNOK010002897">
    <property type="protein sequence ID" value="CAF0879427.1"/>
    <property type="molecule type" value="Genomic_DNA"/>
</dbReference>
<dbReference type="PROSITE" id="PS00608">
    <property type="entry name" value="GLYCOSYL_HYDROL_F2_2"/>
    <property type="match status" value="1"/>
</dbReference>
<comment type="caution">
    <text evidence="3">The sequence shown here is derived from an EMBL/GenBank/DDBJ whole genome shotgun (WGS) entry which is preliminary data.</text>
</comment>
<evidence type="ECO:0000313" key="2">
    <source>
        <dbReference type="EMBL" id="CAF0879427.1"/>
    </source>
</evidence>
<dbReference type="GO" id="GO:0005975">
    <property type="term" value="P:carbohydrate metabolic process"/>
    <property type="evidence" value="ECO:0007669"/>
    <property type="project" value="InterPro"/>
</dbReference>
<dbReference type="Proteomes" id="UP000663829">
    <property type="component" value="Unassembled WGS sequence"/>
</dbReference>
<proteinExistence type="predicted"/>
<feature type="domain" description="Glycoside hydrolase family 2 catalytic" evidence="1">
    <location>
        <begin position="7"/>
        <end position="246"/>
    </location>
</feature>
<name>A0A814T1I8_9BILA</name>
<dbReference type="PROSITE" id="PS00719">
    <property type="entry name" value="GLYCOSYL_HYDROL_F2_1"/>
    <property type="match status" value="1"/>
</dbReference>
<dbReference type="EMBL" id="CAJNOQ010007002">
    <property type="protein sequence ID" value="CAF1154700.1"/>
    <property type="molecule type" value="Genomic_DNA"/>
</dbReference>
<dbReference type="Proteomes" id="UP000682733">
    <property type="component" value="Unassembled WGS sequence"/>
</dbReference>
<protein>
    <recommendedName>
        <fullName evidence="1">Glycoside hydrolase family 2 catalytic domain-containing protein</fullName>
    </recommendedName>
</protein>
<dbReference type="InterPro" id="IPR006103">
    <property type="entry name" value="Glyco_hydro_2_cat"/>
</dbReference>
<dbReference type="PANTHER" id="PTHR42732">
    <property type="entry name" value="BETA-GALACTOSIDASE"/>
    <property type="match status" value="1"/>
</dbReference>
<organism evidence="3 6">
    <name type="scientific">Didymodactylos carnosus</name>
    <dbReference type="NCBI Taxonomy" id="1234261"/>
    <lineage>
        <taxon>Eukaryota</taxon>
        <taxon>Metazoa</taxon>
        <taxon>Spiralia</taxon>
        <taxon>Gnathifera</taxon>
        <taxon>Rotifera</taxon>
        <taxon>Eurotatoria</taxon>
        <taxon>Bdelloidea</taxon>
        <taxon>Philodinida</taxon>
        <taxon>Philodinidae</taxon>
        <taxon>Didymodactylos</taxon>
    </lineage>
</organism>
<sequence length="455" mass="49998">MPPRVQRRDVIILKELGCNIVRCSHYPQHTAFLEACDELGLLVYEEAPGWGYIGDATWQDLVVRDVQQMVLRDRNHPSILLWGVRLNETPNNKNLYTRTQLMAKSLDDSRNTSGAIAGPDYGITDFQQDVFAFNDYYTQLINGTKFPRLKPPRTEWPFVLTEAVGAISGPSRTYRRFDPVFDQQAQSVAHGMVHSQAAADPRYCGVVSWCGFDYPSAAGTDGVKYPGVVNEFRVPKLGAAMYAAQINPKQRIVIEPAFYWYFNGTQSVSTLGSQALIWSNADKLELFIAEKHFATLSPSTDLFGNLSYPPFIADFTAAIIDANTSLPDLRIDSYAASGQKLGSRLFSSNTSTDRFSMSVDDEILFADGADSTRVMFQVVDNYGVPRPSLYGYVQFQLTGPARIIGDNPFPIGATGGVGAIWIRTQLGLTGNVTVVGTHSSLGSVGKNISVLASPS</sequence>
<dbReference type="InterPro" id="IPR023230">
    <property type="entry name" value="Glyco_hydro_2_CS"/>
</dbReference>
<dbReference type="EMBL" id="CAJOBA010002898">
    <property type="protein sequence ID" value="CAF3663297.1"/>
    <property type="molecule type" value="Genomic_DNA"/>
</dbReference>
<evidence type="ECO:0000313" key="5">
    <source>
        <dbReference type="EMBL" id="CAF3918129.1"/>
    </source>
</evidence>
<dbReference type="InterPro" id="IPR017853">
    <property type="entry name" value="GH"/>
</dbReference>
<dbReference type="Proteomes" id="UP000677228">
    <property type="component" value="Unassembled WGS sequence"/>
</dbReference>
<gene>
    <name evidence="3" type="ORF">GPM918_LOCUS21367</name>
    <name evidence="2" type="ORF">OVA965_LOCUS8542</name>
    <name evidence="5" type="ORF">SRO942_LOCUS21364</name>
    <name evidence="4" type="ORF">TMI583_LOCUS8538</name>
</gene>
<dbReference type="SUPFAM" id="SSF51445">
    <property type="entry name" value="(Trans)glycosidases"/>
    <property type="match status" value="1"/>
</dbReference>
<accession>A0A814T1I8</accession>
<dbReference type="InterPro" id="IPR008964">
    <property type="entry name" value="Invasin/intimin_cell_adhesion"/>
</dbReference>
<dbReference type="Proteomes" id="UP000681722">
    <property type="component" value="Unassembled WGS sequence"/>
</dbReference>
<evidence type="ECO:0000313" key="3">
    <source>
        <dbReference type="EMBL" id="CAF1154700.1"/>
    </source>
</evidence>
<evidence type="ECO:0000313" key="4">
    <source>
        <dbReference type="EMBL" id="CAF3663297.1"/>
    </source>
</evidence>
<keyword evidence="6" id="KW-1185">Reference proteome</keyword>
<dbReference type="InterPro" id="IPR051913">
    <property type="entry name" value="GH2_Domain-Containing"/>
</dbReference>
<reference evidence="3" key="1">
    <citation type="submission" date="2021-02" db="EMBL/GenBank/DDBJ databases">
        <authorList>
            <person name="Nowell W R."/>
        </authorList>
    </citation>
    <scope>NUCLEOTIDE SEQUENCE</scope>
</reference>
<dbReference type="PRINTS" id="PR00132">
    <property type="entry name" value="GLHYDRLASE2"/>
</dbReference>
<dbReference type="EMBL" id="CAJOBC010007001">
    <property type="protein sequence ID" value="CAF3918129.1"/>
    <property type="molecule type" value="Genomic_DNA"/>
</dbReference>
<dbReference type="InterPro" id="IPR013783">
    <property type="entry name" value="Ig-like_fold"/>
</dbReference>
<dbReference type="InterPro" id="IPR023232">
    <property type="entry name" value="Glyco_hydro_2_AS"/>
</dbReference>
<dbReference type="PANTHER" id="PTHR42732:SF1">
    <property type="entry name" value="BETA-MANNOSIDASE"/>
    <property type="match status" value="1"/>
</dbReference>
<evidence type="ECO:0000313" key="6">
    <source>
        <dbReference type="Proteomes" id="UP000663829"/>
    </source>
</evidence>